<gene>
    <name evidence="2" type="ORF">PPENT_87.1.T0900076</name>
</gene>
<dbReference type="AlphaFoldDB" id="A0A8S1WEZ5"/>
<evidence type="ECO:0000259" key="1">
    <source>
        <dbReference type="PROSITE" id="PS50021"/>
    </source>
</evidence>
<dbReference type="InterPro" id="IPR027328">
    <property type="entry name" value="MAPRE"/>
</dbReference>
<evidence type="ECO:0000313" key="2">
    <source>
        <dbReference type="EMBL" id="CAD8187853.1"/>
    </source>
</evidence>
<dbReference type="GO" id="GO:0008017">
    <property type="term" value="F:microtubule binding"/>
    <property type="evidence" value="ECO:0007669"/>
    <property type="project" value="InterPro"/>
</dbReference>
<dbReference type="FunFam" id="1.10.418.10:FF:000182">
    <property type="entry name" value="Uncharacterized protein"/>
    <property type="match status" value="1"/>
</dbReference>
<dbReference type="OrthoDB" id="2119228at2759"/>
<evidence type="ECO:0000313" key="3">
    <source>
        <dbReference type="Proteomes" id="UP000689195"/>
    </source>
</evidence>
<comment type="caution">
    <text evidence="2">The sequence shown here is derived from an EMBL/GenBank/DDBJ whole genome shotgun (WGS) entry which is preliminary data.</text>
</comment>
<sequence length="382" mass="44709">MENSKSEILHWINALLKTNFTKIEQLGNGVAYCKLLNMIDPTCLNPSKIVLKTKTQIDHISNLKLFQTAMQKLHMKKQFDIDKVSKCYFHENYDLVLFLKKQHTLRFSGINKENTSINNSIIYENPPNIIEEQQTTNYNLLIQIASIMQTSDLAENKVLQTINLLKSHNIIKQSAHFIENNTLYDNTNNIFNMFNNSNQNVFNTDNLFKTDSKNKQSLEQQNNLLCETPEMLLDPHQNNEDIFEHQSSSKLIMKIQSQSKQQLEIKKETPNFCESPFIQQPQQNSLAEFIKSESKQQQQYMQQYSMQKQLQMQNQINNNNNPPQEYQSPFRDQVIQQQLSQQKEIFNQTTNPQVFSSYKKETPQNNNSVFYSCKEQGAIIEE</sequence>
<dbReference type="EMBL" id="CAJJDO010000090">
    <property type="protein sequence ID" value="CAD8187853.1"/>
    <property type="molecule type" value="Genomic_DNA"/>
</dbReference>
<reference evidence="2" key="1">
    <citation type="submission" date="2021-01" db="EMBL/GenBank/DDBJ databases">
        <authorList>
            <consortium name="Genoscope - CEA"/>
            <person name="William W."/>
        </authorList>
    </citation>
    <scope>NUCLEOTIDE SEQUENCE</scope>
</reference>
<feature type="domain" description="Calponin-homology (CH)" evidence="1">
    <location>
        <begin position="2"/>
        <end position="104"/>
    </location>
</feature>
<proteinExistence type="predicted"/>
<dbReference type="InterPro" id="IPR001715">
    <property type="entry name" value="CH_dom"/>
</dbReference>
<keyword evidence="3" id="KW-1185">Reference proteome</keyword>
<organism evidence="2 3">
    <name type="scientific">Paramecium pentaurelia</name>
    <dbReference type="NCBI Taxonomy" id="43138"/>
    <lineage>
        <taxon>Eukaryota</taxon>
        <taxon>Sar</taxon>
        <taxon>Alveolata</taxon>
        <taxon>Ciliophora</taxon>
        <taxon>Intramacronucleata</taxon>
        <taxon>Oligohymenophorea</taxon>
        <taxon>Peniculida</taxon>
        <taxon>Parameciidae</taxon>
        <taxon>Paramecium</taxon>
    </lineage>
</organism>
<dbReference type="CDD" id="cd00014">
    <property type="entry name" value="CH_SF"/>
    <property type="match status" value="1"/>
</dbReference>
<dbReference type="Pfam" id="PF00307">
    <property type="entry name" value="CH"/>
    <property type="match status" value="1"/>
</dbReference>
<accession>A0A8S1WEZ5</accession>
<dbReference type="Proteomes" id="UP000689195">
    <property type="component" value="Unassembled WGS sequence"/>
</dbReference>
<dbReference type="PROSITE" id="PS50021">
    <property type="entry name" value="CH"/>
    <property type="match status" value="1"/>
</dbReference>
<protein>
    <recommendedName>
        <fullName evidence="1">Calponin-homology (CH) domain-containing protein</fullName>
    </recommendedName>
</protein>
<name>A0A8S1WEZ5_9CILI</name>
<dbReference type="PANTHER" id="PTHR10623">
    <property type="entry name" value="MICROTUBULE-ASSOCIATED PROTEIN RP/EB FAMILY MEMBER"/>
    <property type="match status" value="1"/>
</dbReference>